<dbReference type="NCBIfam" id="TIGR01726">
    <property type="entry name" value="HEQRo_perm_3TM"/>
    <property type="match status" value="1"/>
</dbReference>
<sequence>MNTFSNWDIIRNLLLAVPWTLALSAIAFIGGSLLAVAMLVARLWKPATLGRLVGWYVQLFQGTPLLMQLFLAYFGLALVGIDTTPLMAATVCLILYACAYLTETWYGCVRSIPAGQWEASASLALNLREQLVHVIFPQTFRMSVPPTVGLLVQIVKNTSLASVVGFVELTRAGQMIANVTYAPFLVYGLVSLIYFAICFPCSLLGRRLERRTRIQY</sequence>
<evidence type="ECO:0000259" key="9">
    <source>
        <dbReference type="PROSITE" id="PS50928"/>
    </source>
</evidence>
<keyword evidence="11" id="KW-1185">Reference proteome</keyword>
<evidence type="ECO:0000256" key="2">
    <source>
        <dbReference type="ARBA" id="ARBA00010072"/>
    </source>
</evidence>
<evidence type="ECO:0000256" key="1">
    <source>
        <dbReference type="ARBA" id="ARBA00004429"/>
    </source>
</evidence>
<dbReference type="RefSeq" id="WP_094840201.1">
    <property type="nucleotide sequence ID" value="NZ_NEVS01000001.1"/>
</dbReference>
<protein>
    <submittedName>
        <fullName evidence="10">Amino acid ABC transporter permease</fullName>
    </submittedName>
</protein>
<reference evidence="11" key="1">
    <citation type="submission" date="2017-05" db="EMBL/GenBank/DDBJ databases">
        <title>Complete and WGS of Bordetella genogroups.</title>
        <authorList>
            <person name="Spilker T."/>
            <person name="Lipuma J."/>
        </authorList>
    </citation>
    <scope>NUCLEOTIDE SEQUENCE [LARGE SCALE GENOMIC DNA]</scope>
    <source>
        <strain evidence="11">AU8856</strain>
    </source>
</reference>
<dbReference type="Gene3D" id="1.10.3720.10">
    <property type="entry name" value="MetI-like"/>
    <property type="match status" value="1"/>
</dbReference>
<evidence type="ECO:0000256" key="5">
    <source>
        <dbReference type="ARBA" id="ARBA00022692"/>
    </source>
</evidence>
<dbReference type="GO" id="GO:0022857">
    <property type="term" value="F:transmembrane transporter activity"/>
    <property type="evidence" value="ECO:0007669"/>
    <property type="project" value="InterPro"/>
</dbReference>
<dbReference type="InterPro" id="IPR010065">
    <property type="entry name" value="AA_ABC_transptr_permease_3TM"/>
</dbReference>
<evidence type="ECO:0000256" key="3">
    <source>
        <dbReference type="ARBA" id="ARBA00022448"/>
    </source>
</evidence>
<feature type="transmembrane region" description="Helical" evidence="8">
    <location>
        <begin position="53"/>
        <end position="79"/>
    </location>
</feature>
<evidence type="ECO:0000256" key="6">
    <source>
        <dbReference type="ARBA" id="ARBA00022989"/>
    </source>
</evidence>
<keyword evidence="3 8" id="KW-0813">Transport</keyword>
<organism evidence="10 11">
    <name type="scientific">Bordetella genomosp. 11</name>
    <dbReference type="NCBI Taxonomy" id="1416808"/>
    <lineage>
        <taxon>Bacteria</taxon>
        <taxon>Pseudomonadati</taxon>
        <taxon>Pseudomonadota</taxon>
        <taxon>Betaproteobacteria</taxon>
        <taxon>Burkholderiales</taxon>
        <taxon>Alcaligenaceae</taxon>
        <taxon>Bordetella</taxon>
    </lineage>
</organism>
<dbReference type="CDD" id="cd06261">
    <property type="entry name" value="TM_PBP2"/>
    <property type="match status" value="1"/>
</dbReference>
<dbReference type="GO" id="GO:0043190">
    <property type="term" value="C:ATP-binding cassette (ABC) transporter complex"/>
    <property type="evidence" value="ECO:0007669"/>
    <property type="project" value="InterPro"/>
</dbReference>
<dbReference type="InterPro" id="IPR043429">
    <property type="entry name" value="ArtM/GltK/GlnP/TcyL/YhdX-like"/>
</dbReference>
<dbReference type="EMBL" id="NEVS01000001">
    <property type="protein sequence ID" value="OZI67006.1"/>
    <property type="molecule type" value="Genomic_DNA"/>
</dbReference>
<proteinExistence type="inferred from homology"/>
<keyword evidence="5 8" id="KW-0812">Transmembrane</keyword>
<feature type="domain" description="ABC transmembrane type-1" evidence="9">
    <location>
        <begin position="17"/>
        <end position="205"/>
    </location>
</feature>
<keyword evidence="7 8" id="KW-0472">Membrane</keyword>
<dbReference type="PROSITE" id="PS50928">
    <property type="entry name" value="ABC_TM1"/>
    <property type="match status" value="1"/>
</dbReference>
<feature type="transmembrane region" description="Helical" evidence="8">
    <location>
        <begin position="184"/>
        <end position="205"/>
    </location>
</feature>
<accession>A0A261UYP3</accession>
<dbReference type="PANTHER" id="PTHR30614">
    <property type="entry name" value="MEMBRANE COMPONENT OF AMINO ACID ABC TRANSPORTER"/>
    <property type="match status" value="1"/>
</dbReference>
<evidence type="ECO:0000256" key="4">
    <source>
        <dbReference type="ARBA" id="ARBA00022475"/>
    </source>
</evidence>
<evidence type="ECO:0000313" key="11">
    <source>
        <dbReference type="Proteomes" id="UP000215767"/>
    </source>
</evidence>
<dbReference type="GO" id="GO:0006865">
    <property type="term" value="P:amino acid transport"/>
    <property type="evidence" value="ECO:0007669"/>
    <property type="project" value="TreeGrafter"/>
</dbReference>
<keyword evidence="6 8" id="KW-1133">Transmembrane helix</keyword>
<comment type="similarity">
    <text evidence="2">Belongs to the binding-protein-dependent transport system permease family. HisMQ subfamily.</text>
</comment>
<feature type="transmembrane region" description="Helical" evidence="8">
    <location>
        <begin position="86"/>
        <end position="102"/>
    </location>
</feature>
<dbReference type="AlphaFoldDB" id="A0A261UYP3"/>
<name>A0A261UYP3_9BORD</name>
<evidence type="ECO:0000313" key="10">
    <source>
        <dbReference type="EMBL" id="OZI67006.1"/>
    </source>
</evidence>
<comment type="subcellular location">
    <subcellularLocation>
        <location evidence="1">Cell inner membrane</location>
        <topology evidence="1">Multi-pass membrane protein</topology>
    </subcellularLocation>
    <subcellularLocation>
        <location evidence="8">Cell membrane</location>
        <topology evidence="8">Multi-pass membrane protein</topology>
    </subcellularLocation>
</comment>
<keyword evidence="4" id="KW-1003">Cell membrane</keyword>
<gene>
    <name evidence="10" type="ORF">CAL28_04710</name>
</gene>
<evidence type="ECO:0000256" key="7">
    <source>
        <dbReference type="ARBA" id="ARBA00023136"/>
    </source>
</evidence>
<dbReference type="PANTHER" id="PTHR30614:SF34">
    <property type="entry name" value="BLR6398 PROTEIN"/>
    <property type="match status" value="1"/>
</dbReference>
<comment type="caution">
    <text evidence="10">The sequence shown here is derived from an EMBL/GenBank/DDBJ whole genome shotgun (WGS) entry which is preliminary data.</text>
</comment>
<feature type="transmembrane region" description="Helical" evidence="8">
    <location>
        <begin position="12"/>
        <end position="41"/>
    </location>
</feature>
<dbReference type="InterPro" id="IPR035906">
    <property type="entry name" value="MetI-like_sf"/>
</dbReference>
<evidence type="ECO:0000256" key="8">
    <source>
        <dbReference type="RuleBase" id="RU363032"/>
    </source>
</evidence>
<dbReference type="SUPFAM" id="SSF161098">
    <property type="entry name" value="MetI-like"/>
    <property type="match status" value="1"/>
</dbReference>
<dbReference type="Proteomes" id="UP000215767">
    <property type="component" value="Unassembled WGS sequence"/>
</dbReference>
<dbReference type="OrthoDB" id="7255919at2"/>
<dbReference type="InterPro" id="IPR000515">
    <property type="entry name" value="MetI-like"/>
</dbReference>
<dbReference type="Pfam" id="PF00528">
    <property type="entry name" value="BPD_transp_1"/>
    <property type="match status" value="1"/>
</dbReference>